<reference evidence="2" key="1">
    <citation type="submission" date="2021-03" db="EMBL/GenBank/DDBJ databases">
        <title>Antimicrobial resistance genes in bacteria isolated from Japanese honey, and their potential for conferring macrolide and lincosamide resistance in the American foulbrood pathogen Paenibacillus larvae.</title>
        <authorList>
            <person name="Okamoto M."/>
            <person name="Kumagai M."/>
            <person name="Kanamori H."/>
            <person name="Takamatsu D."/>
        </authorList>
    </citation>
    <scope>NUCLEOTIDE SEQUENCE</scope>
    <source>
        <strain evidence="2">J27TS8</strain>
    </source>
</reference>
<evidence type="ECO:0000313" key="3">
    <source>
        <dbReference type="Proteomes" id="UP000682111"/>
    </source>
</evidence>
<evidence type="ECO:0000256" key="1">
    <source>
        <dbReference type="SAM" id="Phobius"/>
    </source>
</evidence>
<proteinExistence type="predicted"/>
<protein>
    <submittedName>
        <fullName evidence="2">Uncharacterized protein</fullName>
    </submittedName>
</protein>
<dbReference type="EMBL" id="BORC01000017">
    <property type="protein sequence ID" value="GIN64543.1"/>
    <property type="molecule type" value="Genomic_DNA"/>
</dbReference>
<keyword evidence="1" id="KW-1133">Transmembrane helix</keyword>
<name>A0A919WLY6_9BACI</name>
<accession>A0A919WLY6</accession>
<keyword evidence="1" id="KW-0472">Membrane</keyword>
<organism evidence="2 3">
    <name type="scientific">Robertmurraya siralis</name>
    <dbReference type="NCBI Taxonomy" id="77777"/>
    <lineage>
        <taxon>Bacteria</taxon>
        <taxon>Bacillati</taxon>
        <taxon>Bacillota</taxon>
        <taxon>Bacilli</taxon>
        <taxon>Bacillales</taxon>
        <taxon>Bacillaceae</taxon>
        <taxon>Robertmurraya</taxon>
    </lineage>
</organism>
<gene>
    <name evidence="2" type="ORF">J27TS8_45360</name>
</gene>
<evidence type="ECO:0000313" key="2">
    <source>
        <dbReference type="EMBL" id="GIN64543.1"/>
    </source>
</evidence>
<dbReference type="Proteomes" id="UP000682111">
    <property type="component" value="Unassembled WGS sequence"/>
</dbReference>
<sequence length="77" mass="8845">MGDRSITIKKVSSATKSSNGQLVNEKWYELENKGIIRGIRKAGRSPFYKWMRLLFLGFIYNVGVDSHFLSFSILKCL</sequence>
<dbReference type="AlphaFoldDB" id="A0A919WLY6"/>
<comment type="caution">
    <text evidence="2">The sequence shown here is derived from an EMBL/GenBank/DDBJ whole genome shotgun (WGS) entry which is preliminary data.</text>
</comment>
<keyword evidence="1" id="KW-0812">Transmembrane</keyword>
<keyword evidence="3" id="KW-1185">Reference proteome</keyword>
<feature type="transmembrane region" description="Helical" evidence="1">
    <location>
        <begin position="53"/>
        <end position="74"/>
    </location>
</feature>